<protein>
    <recommendedName>
        <fullName evidence="3">LAGLIDADG homing endonuclease</fullName>
    </recommendedName>
</protein>
<evidence type="ECO:0000313" key="2">
    <source>
        <dbReference type="Proteomes" id="UP001054837"/>
    </source>
</evidence>
<gene>
    <name evidence="1" type="ORF">CDAR_299851</name>
</gene>
<dbReference type="Proteomes" id="UP001054837">
    <property type="component" value="Unassembled WGS sequence"/>
</dbReference>
<accession>A0AAV4W4H1</accession>
<dbReference type="EMBL" id="BPLQ01014081">
    <property type="protein sequence ID" value="GIY77094.1"/>
    <property type="molecule type" value="Genomic_DNA"/>
</dbReference>
<comment type="caution">
    <text evidence="1">The sequence shown here is derived from an EMBL/GenBank/DDBJ whole genome shotgun (WGS) entry which is preliminary data.</text>
</comment>
<evidence type="ECO:0008006" key="3">
    <source>
        <dbReference type="Google" id="ProtNLM"/>
    </source>
</evidence>
<keyword evidence="2" id="KW-1185">Reference proteome</keyword>
<proteinExistence type="predicted"/>
<dbReference type="AlphaFoldDB" id="A0AAV4W4H1"/>
<organism evidence="1 2">
    <name type="scientific">Caerostris darwini</name>
    <dbReference type="NCBI Taxonomy" id="1538125"/>
    <lineage>
        <taxon>Eukaryota</taxon>
        <taxon>Metazoa</taxon>
        <taxon>Ecdysozoa</taxon>
        <taxon>Arthropoda</taxon>
        <taxon>Chelicerata</taxon>
        <taxon>Arachnida</taxon>
        <taxon>Araneae</taxon>
        <taxon>Araneomorphae</taxon>
        <taxon>Entelegynae</taxon>
        <taxon>Araneoidea</taxon>
        <taxon>Araneidae</taxon>
        <taxon>Caerostris</taxon>
    </lineage>
</organism>
<name>A0AAV4W4H1_9ARAC</name>
<sequence length="85" mass="9758">MSTLLNSGGQQCLGDSGSINRILLADFDKSNSFEALYPFSLFKIRSGVVFDENSWQQKFWKFEILVSELASGLDRNCRRYLQRIT</sequence>
<evidence type="ECO:0000313" key="1">
    <source>
        <dbReference type="EMBL" id="GIY77094.1"/>
    </source>
</evidence>
<reference evidence="1 2" key="1">
    <citation type="submission" date="2021-06" db="EMBL/GenBank/DDBJ databases">
        <title>Caerostris darwini draft genome.</title>
        <authorList>
            <person name="Kono N."/>
            <person name="Arakawa K."/>
        </authorList>
    </citation>
    <scope>NUCLEOTIDE SEQUENCE [LARGE SCALE GENOMIC DNA]</scope>
</reference>